<dbReference type="CDD" id="cd02440">
    <property type="entry name" value="AdoMet_MTases"/>
    <property type="match status" value="1"/>
</dbReference>
<dbReference type="PANTHER" id="PTHR43861">
    <property type="entry name" value="TRANS-ACONITATE 2-METHYLTRANSFERASE-RELATED"/>
    <property type="match status" value="1"/>
</dbReference>
<accession>A0A2U1SQU6</accession>
<gene>
    <name evidence="1" type="ORF">C5689_10385</name>
</gene>
<sequence length="334" mass="36881">MRRAIQPGSAHRPFAGGARRSMAHCRVCGSAKARFAFHRQGRRYWKCDECHSVTADMTAEQYLALAPSYDLGSWIESADLRSARRTLGVEEKIAVLRRHAPPNCEKIRMLDIGCGAGGYLLAAKELGWEAIGVDPSEPHSRIGRSLGLDIRVAPFNSADCQDAGFDLVMLSHVIEHIYDQRAFVSDVLRVLRPGGVLLMITPNAASLASRISGRFWPMFKPVDHVSMITPSALRFIAPSDANCRWRTTEYESEVLTTFMVAVRDCLRELRRSGSDTAAEPAYGGAPSEAPDLAGRLLRSAKEKAIALLSWPLHLLAKGLRRQACLVVEIEKARM</sequence>
<dbReference type="AlphaFoldDB" id="A0A2U1SQU6"/>
<organism evidence="1 2">
    <name type="scientific">Methylosinus sporium</name>
    <dbReference type="NCBI Taxonomy" id="428"/>
    <lineage>
        <taxon>Bacteria</taxon>
        <taxon>Pseudomonadati</taxon>
        <taxon>Pseudomonadota</taxon>
        <taxon>Alphaproteobacteria</taxon>
        <taxon>Hyphomicrobiales</taxon>
        <taxon>Methylocystaceae</taxon>
        <taxon>Methylosinus</taxon>
    </lineage>
</organism>
<proteinExistence type="predicted"/>
<name>A0A2U1SQU6_METSR</name>
<protein>
    <recommendedName>
        <fullName evidence="3">Class I SAM-dependent methyltransferase</fullName>
    </recommendedName>
</protein>
<comment type="caution">
    <text evidence="1">The sequence shown here is derived from an EMBL/GenBank/DDBJ whole genome shotgun (WGS) entry which is preliminary data.</text>
</comment>
<dbReference type="SUPFAM" id="SSF53335">
    <property type="entry name" value="S-adenosyl-L-methionine-dependent methyltransferases"/>
    <property type="match status" value="1"/>
</dbReference>
<evidence type="ECO:0000313" key="1">
    <source>
        <dbReference type="EMBL" id="PWB93988.1"/>
    </source>
</evidence>
<evidence type="ECO:0000313" key="2">
    <source>
        <dbReference type="Proteomes" id="UP000245137"/>
    </source>
</evidence>
<keyword evidence="2" id="KW-1185">Reference proteome</keyword>
<dbReference type="InterPro" id="IPR029063">
    <property type="entry name" value="SAM-dependent_MTases_sf"/>
</dbReference>
<dbReference type="EMBL" id="PUIV01000013">
    <property type="protein sequence ID" value="PWB93988.1"/>
    <property type="molecule type" value="Genomic_DNA"/>
</dbReference>
<reference evidence="1 2" key="1">
    <citation type="journal article" date="2018" name="Appl. Microbiol. Biotechnol.">
        <title>Co-cultivation of the strictly anaerobic methanogen Methanosarcina barkeri with aerobic methanotrophs in an oxygen-limited membrane bioreactor.</title>
        <authorList>
            <person name="In 't Zandt M.H."/>
            <person name="van den Bosch T.J.M."/>
            <person name="Rijkers R."/>
            <person name="van Kessel M.A.H.J."/>
            <person name="Jetten M.S.M."/>
            <person name="Welte C.U."/>
        </authorList>
    </citation>
    <scope>NUCLEOTIDE SEQUENCE [LARGE SCALE GENOMIC DNA]</scope>
    <source>
        <strain evidence="1 2">DSM 17706</strain>
    </source>
</reference>
<dbReference type="Proteomes" id="UP000245137">
    <property type="component" value="Unassembled WGS sequence"/>
</dbReference>
<dbReference type="Gene3D" id="3.40.50.150">
    <property type="entry name" value="Vaccinia Virus protein VP39"/>
    <property type="match status" value="1"/>
</dbReference>
<evidence type="ECO:0008006" key="3">
    <source>
        <dbReference type="Google" id="ProtNLM"/>
    </source>
</evidence>
<dbReference type="Pfam" id="PF13489">
    <property type="entry name" value="Methyltransf_23"/>
    <property type="match status" value="1"/>
</dbReference>